<keyword evidence="1" id="KW-1133">Transmembrane helix</keyword>
<evidence type="ECO:0000313" key="3">
    <source>
        <dbReference type="Proteomes" id="UP000295117"/>
    </source>
</evidence>
<organism evidence="2 3">
    <name type="scientific">Mycobacteroides salmoniphilum</name>
    <dbReference type="NCBI Taxonomy" id="404941"/>
    <lineage>
        <taxon>Bacteria</taxon>
        <taxon>Bacillati</taxon>
        <taxon>Actinomycetota</taxon>
        <taxon>Actinomycetes</taxon>
        <taxon>Mycobacteriales</taxon>
        <taxon>Mycobacteriaceae</taxon>
        <taxon>Mycobacteroides</taxon>
    </lineage>
</organism>
<proteinExistence type="predicted"/>
<protein>
    <submittedName>
        <fullName evidence="2">Cadmium resistance transporter</fullName>
    </submittedName>
</protein>
<keyword evidence="1" id="KW-0812">Transmembrane</keyword>
<evidence type="ECO:0000313" key="2">
    <source>
        <dbReference type="EMBL" id="TDZ79371.1"/>
    </source>
</evidence>
<sequence length="200" mass="20660">MLVDWALIGRAAAMFAVTNVDDMVVLAVFFGRAGRSRSAVARVVIGQYLGFTAILAVSVVGALGANLLPEKAIPYLGLLPLLLGLRAAWNLRRDRGNENAGTSDQSGGVGVSQVAAVTFANGGDNIGVYVPVFALAGADGMAGYAVVFLCGVALWCLAGWFFASRRTVAALLTRWGHVVLPVVLIGIGLTILIDGGAFGL</sequence>
<name>A0A4R8RXS3_9MYCO</name>
<feature type="transmembrane region" description="Helical" evidence="1">
    <location>
        <begin position="43"/>
        <end position="66"/>
    </location>
</feature>
<keyword evidence="1" id="KW-0472">Membrane</keyword>
<comment type="caution">
    <text evidence="2">The sequence shown here is derived from an EMBL/GenBank/DDBJ whole genome shotgun (WGS) entry which is preliminary data.</text>
</comment>
<reference evidence="2 3" key="1">
    <citation type="journal article" date="2019" name="Sci. Rep.">
        <title>Extended insight into the Mycobacterium chelonae-abscessus complex through whole genome sequencing of Mycobacterium salmoniphilum outbreak and Mycobacterium salmoniphilum-like strains.</title>
        <authorList>
            <person name="Behra P.R.K."/>
            <person name="Das S."/>
            <person name="Pettersson B.M.F."/>
            <person name="Shirreff L."/>
            <person name="DuCote T."/>
            <person name="Jacobsson K.G."/>
            <person name="Ennis D.G."/>
            <person name="Kirsebom L.A."/>
        </authorList>
    </citation>
    <scope>NUCLEOTIDE SEQUENCE [LARGE SCALE GENOMIC DNA]</scope>
    <source>
        <strain evidence="2 3">DE 4585</strain>
    </source>
</reference>
<gene>
    <name evidence="2" type="ORF">DE4585_03113</name>
</gene>
<dbReference type="Proteomes" id="UP000295117">
    <property type="component" value="Unassembled WGS sequence"/>
</dbReference>
<dbReference type="AlphaFoldDB" id="A0A4R8RXS3"/>
<feature type="transmembrane region" description="Helical" evidence="1">
    <location>
        <begin position="142"/>
        <end position="163"/>
    </location>
</feature>
<accession>A0A4R8RXS3</accession>
<evidence type="ECO:0000256" key="1">
    <source>
        <dbReference type="SAM" id="Phobius"/>
    </source>
</evidence>
<dbReference type="Pfam" id="PF03596">
    <property type="entry name" value="Cad"/>
    <property type="match status" value="1"/>
</dbReference>
<feature type="transmembrane region" description="Helical" evidence="1">
    <location>
        <begin position="12"/>
        <end position="31"/>
    </location>
</feature>
<dbReference type="EMBL" id="PECH01000008">
    <property type="protein sequence ID" value="TDZ79371.1"/>
    <property type="molecule type" value="Genomic_DNA"/>
</dbReference>
<feature type="transmembrane region" description="Helical" evidence="1">
    <location>
        <begin position="175"/>
        <end position="193"/>
    </location>
</feature>
<dbReference type="InterPro" id="IPR004676">
    <property type="entry name" value="Cd-R_transporter"/>
</dbReference>